<gene>
    <name evidence="1" type="ORF">F3K53_28160</name>
</gene>
<organism evidence="1 2">
    <name type="scientific">Pseudomonas veronii</name>
    <dbReference type="NCBI Taxonomy" id="76761"/>
    <lineage>
        <taxon>Bacteria</taxon>
        <taxon>Pseudomonadati</taxon>
        <taxon>Pseudomonadota</taxon>
        <taxon>Gammaproteobacteria</taxon>
        <taxon>Pseudomonadales</taxon>
        <taxon>Pseudomonadaceae</taxon>
        <taxon>Pseudomonas</taxon>
    </lineage>
</organism>
<sequence>MATVRSAPLSPTNTTGLFEATVSHRGDFRARDLEYITDGNKFLIKATAQRGARQSERQIEILLDRKIQPGTYTFHEQNNGPVIRVTYYEMRRDDLNFFLYKATTEKGSLVLAISEDNEHYHGEIEFSAVTGTGHNITISGRFGVYLPVTLVGH</sequence>
<comment type="caution">
    <text evidence="1">The sequence shown here is derived from an EMBL/GenBank/DDBJ whole genome shotgun (WGS) entry which is preliminary data.</text>
</comment>
<protein>
    <submittedName>
        <fullName evidence="1">Uncharacterized protein</fullName>
    </submittedName>
</protein>
<dbReference type="AlphaFoldDB" id="A0A5M8EBY7"/>
<proteinExistence type="predicted"/>
<dbReference type="EMBL" id="VWXT01000574">
    <property type="protein sequence ID" value="KAA6170367.1"/>
    <property type="molecule type" value="Genomic_DNA"/>
</dbReference>
<evidence type="ECO:0000313" key="1">
    <source>
        <dbReference type="EMBL" id="KAA6170367.1"/>
    </source>
</evidence>
<reference evidence="1 2" key="1">
    <citation type="submission" date="2019-09" db="EMBL/GenBank/DDBJ databases">
        <title>Genomic sequencing of 4 copper resistant soil isolates.</title>
        <authorList>
            <person name="Havryliuk O."/>
        </authorList>
    </citation>
    <scope>NUCLEOTIDE SEQUENCE [LARGE SCALE GENOMIC DNA]</scope>
    <source>
        <strain evidence="1 2">UKR4</strain>
    </source>
</reference>
<name>A0A5M8EBY7_PSEVE</name>
<evidence type="ECO:0000313" key="2">
    <source>
        <dbReference type="Proteomes" id="UP000323909"/>
    </source>
</evidence>
<dbReference type="Proteomes" id="UP000323909">
    <property type="component" value="Unassembled WGS sequence"/>
</dbReference>
<dbReference type="RefSeq" id="WP_150055118.1">
    <property type="nucleotide sequence ID" value="NZ_VWXT01000574.1"/>
</dbReference>
<accession>A0A5M8EBY7</accession>